<dbReference type="InterPro" id="IPR038765">
    <property type="entry name" value="Papain-like_cys_pep_sf"/>
</dbReference>
<dbReference type="PANTHER" id="PTHR13943:SF36">
    <property type="entry name" value="PHOSPHOLIPASE A AND ACYLTRANSFERASE 4"/>
    <property type="match status" value="1"/>
</dbReference>
<evidence type="ECO:0000256" key="4">
    <source>
        <dbReference type="ARBA" id="ARBA00023098"/>
    </source>
</evidence>
<dbReference type="PROSITE" id="PS51934">
    <property type="entry name" value="LRAT"/>
    <property type="match status" value="1"/>
</dbReference>
<gene>
    <name evidence="7" type="primary">LOC107035209</name>
</gene>
<keyword evidence="4" id="KW-0443">Lipid metabolism</keyword>
<keyword evidence="6" id="KW-1185">Reference proteome</keyword>
<evidence type="ECO:0000256" key="1">
    <source>
        <dbReference type="ARBA" id="ARBA00007824"/>
    </source>
</evidence>
<evidence type="ECO:0000256" key="2">
    <source>
        <dbReference type="ARBA" id="ARBA00022679"/>
    </source>
</evidence>
<keyword evidence="2" id="KW-0808">Transferase</keyword>
<accession>A0ABM5DZD5</accession>
<sequence>MPLEGATAIVGQFCEEPKPGDLIEVSRNLYQHWAIYVGGGYVIHLVPTGGFSGASSSSLSSSLSCRAVVKLECLENVVGSCRYRINNYLDQQCSPWPLHKILKSAYEKIGEDREYCLICKNCEHFVTYLRYGKAHCSQLVKILDGGVKTLVAGFLIHIYCLLRKLSQSQ</sequence>
<feature type="domain" description="LRAT" evidence="5">
    <location>
        <begin position="22"/>
        <end position="138"/>
    </location>
</feature>
<dbReference type="GeneID" id="107035209"/>
<keyword evidence="3" id="KW-0378">Hydrolase</keyword>
<protein>
    <submittedName>
        <fullName evidence="7">Phospholipase A and acyltransferase 4-like isoform X1</fullName>
    </submittedName>
</protein>
<dbReference type="RefSeq" id="XP_072826263.1">
    <property type="nucleotide sequence ID" value="XM_072970162.1"/>
</dbReference>
<evidence type="ECO:0000313" key="6">
    <source>
        <dbReference type="Proteomes" id="UP001652581"/>
    </source>
</evidence>
<organism evidence="6 7">
    <name type="scientific">Vicugna pacos</name>
    <name type="common">Alpaca</name>
    <name type="synonym">Lama pacos</name>
    <dbReference type="NCBI Taxonomy" id="30538"/>
    <lineage>
        <taxon>Eukaryota</taxon>
        <taxon>Metazoa</taxon>
        <taxon>Chordata</taxon>
        <taxon>Craniata</taxon>
        <taxon>Vertebrata</taxon>
        <taxon>Euteleostomi</taxon>
        <taxon>Mammalia</taxon>
        <taxon>Eutheria</taxon>
        <taxon>Laurasiatheria</taxon>
        <taxon>Artiodactyla</taxon>
        <taxon>Tylopoda</taxon>
        <taxon>Camelidae</taxon>
        <taxon>Vicugna</taxon>
    </lineage>
</organism>
<dbReference type="Pfam" id="PF04970">
    <property type="entry name" value="LRAT"/>
    <property type="match status" value="1"/>
</dbReference>
<comment type="similarity">
    <text evidence="1">Belongs to the H-rev107 family.</text>
</comment>
<dbReference type="InterPro" id="IPR051496">
    <property type="entry name" value="H-rev107_PLA/AT"/>
</dbReference>
<dbReference type="Proteomes" id="UP001652581">
    <property type="component" value="Chromosome 10"/>
</dbReference>
<evidence type="ECO:0000259" key="5">
    <source>
        <dbReference type="PROSITE" id="PS51934"/>
    </source>
</evidence>
<evidence type="ECO:0000313" key="7">
    <source>
        <dbReference type="RefSeq" id="XP_072826263.1"/>
    </source>
</evidence>
<name>A0ABM5DZD5_VICPA</name>
<evidence type="ECO:0000256" key="3">
    <source>
        <dbReference type="ARBA" id="ARBA00022801"/>
    </source>
</evidence>
<dbReference type="InterPro" id="IPR007053">
    <property type="entry name" value="LRAT_dom"/>
</dbReference>
<dbReference type="Gene3D" id="3.90.1720.10">
    <property type="entry name" value="endopeptidase domain like (from Nostoc punctiforme)"/>
    <property type="match status" value="1"/>
</dbReference>
<dbReference type="SUPFAM" id="SSF54001">
    <property type="entry name" value="Cysteine proteinases"/>
    <property type="match status" value="1"/>
</dbReference>
<dbReference type="PANTHER" id="PTHR13943">
    <property type="entry name" value="HRAS-LIKE SUPPRESSOR - RELATED"/>
    <property type="match status" value="1"/>
</dbReference>
<proteinExistence type="inferred from homology"/>
<reference evidence="7" key="1">
    <citation type="submission" date="2025-08" db="UniProtKB">
        <authorList>
            <consortium name="RefSeq"/>
        </authorList>
    </citation>
    <scope>IDENTIFICATION</scope>
</reference>